<organism evidence="3 4">
    <name type="scientific">Parascaris univalens</name>
    <name type="common">Nematode worm</name>
    <dbReference type="NCBI Taxonomy" id="6257"/>
    <lineage>
        <taxon>Eukaryota</taxon>
        <taxon>Metazoa</taxon>
        <taxon>Ecdysozoa</taxon>
        <taxon>Nematoda</taxon>
        <taxon>Chromadorea</taxon>
        <taxon>Rhabditida</taxon>
        <taxon>Spirurina</taxon>
        <taxon>Ascaridomorpha</taxon>
        <taxon>Ascaridoidea</taxon>
        <taxon>Ascarididae</taxon>
        <taxon>Parascaris</taxon>
    </lineage>
</organism>
<feature type="region of interest" description="Disordered" evidence="1">
    <location>
        <begin position="304"/>
        <end position="396"/>
    </location>
</feature>
<feature type="compositionally biased region" description="Basic residues" evidence="1">
    <location>
        <begin position="1"/>
        <end position="10"/>
    </location>
</feature>
<protein>
    <submittedName>
        <fullName evidence="4">Nucleolus and neural progenitor protein-like N-terminal domain-containing protein</fullName>
    </submittedName>
</protein>
<feature type="domain" description="Nucleolus and neural progenitor protein-like N-terminal" evidence="2">
    <location>
        <begin position="86"/>
        <end position="219"/>
    </location>
</feature>
<proteinExistence type="predicted"/>
<dbReference type="InterPro" id="IPR027951">
    <property type="entry name" value="Nepro_N"/>
</dbReference>
<evidence type="ECO:0000256" key="1">
    <source>
        <dbReference type="SAM" id="MobiDB-lite"/>
    </source>
</evidence>
<evidence type="ECO:0000313" key="4">
    <source>
        <dbReference type="WBParaSite" id="PgR021_g108_t01"/>
    </source>
</evidence>
<dbReference type="AlphaFoldDB" id="A0A915B053"/>
<keyword evidence="3" id="KW-1185">Reference proteome</keyword>
<dbReference type="Proteomes" id="UP000887569">
    <property type="component" value="Unplaced"/>
</dbReference>
<sequence>MKAKKRKSLRKVAPLKGAHSSNLSGTFDSEEEIPKENDFLELVNSALIDKPRKVFESKPTSSESNPFKTKMLLDEVIQRCRPIMATDTMAIVDGLIYKMSAPYRHMKFWRSSRHAFKELVRANALDIVDQLRLISEKIAAANFQYELTEATLRYLGAMLVARVQRLCRTCKLTVIAASHCIAHIELGHLIATNMLLLSVLSDVYSESMTRLKILLDCYDVFTPLISDSKFGFSRSLRELTFVKEALKERCSMGAPLSDAKRILSKALTISEMDFVNELASETQRKMLMEIGEFGIPVERKLDDSIKGKDENEEVPTNSLRVASEKDSSVEQNGLLKKKKKLKRKMEDVKESFQTSAKKKKLRRGLQEEDESEMGTLKQKKKRKKKSFSENLILKTC</sequence>
<reference evidence="4" key="1">
    <citation type="submission" date="2022-11" db="UniProtKB">
        <authorList>
            <consortium name="WormBaseParasite"/>
        </authorList>
    </citation>
    <scope>IDENTIFICATION</scope>
</reference>
<name>A0A915B053_PARUN</name>
<evidence type="ECO:0000259" key="2">
    <source>
        <dbReference type="Pfam" id="PF14780"/>
    </source>
</evidence>
<accession>A0A915B053</accession>
<evidence type="ECO:0000313" key="3">
    <source>
        <dbReference type="Proteomes" id="UP000887569"/>
    </source>
</evidence>
<feature type="region of interest" description="Disordered" evidence="1">
    <location>
        <begin position="1"/>
        <end position="31"/>
    </location>
</feature>
<dbReference type="Pfam" id="PF14780">
    <property type="entry name" value="NEPRO_N"/>
    <property type="match status" value="1"/>
</dbReference>
<dbReference type="WBParaSite" id="PgR021_g108_t01">
    <property type="protein sequence ID" value="PgR021_g108_t01"/>
    <property type="gene ID" value="PgR021_g108"/>
</dbReference>